<dbReference type="EMBL" id="JACRTB010000005">
    <property type="protein sequence ID" value="MBC8575522.1"/>
    <property type="molecule type" value="Genomic_DNA"/>
</dbReference>
<dbReference type="Proteomes" id="UP000658131">
    <property type="component" value="Unassembled WGS sequence"/>
</dbReference>
<keyword evidence="2" id="KW-1185">Reference proteome</keyword>
<gene>
    <name evidence="1" type="ORF">H8717_03715</name>
</gene>
<evidence type="ECO:0000313" key="2">
    <source>
        <dbReference type="Proteomes" id="UP000658131"/>
    </source>
</evidence>
<accession>A0ABR7NGJ9</accession>
<dbReference type="InterPro" id="IPR011010">
    <property type="entry name" value="DNA_brk_join_enz"/>
</dbReference>
<reference evidence="1 2" key="1">
    <citation type="submission" date="2020-08" db="EMBL/GenBank/DDBJ databases">
        <title>Genome public.</title>
        <authorList>
            <person name="Liu C."/>
            <person name="Sun Q."/>
        </authorList>
    </citation>
    <scope>NUCLEOTIDE SEQUENCE [LARGE SCALE GENOMIC DNA]</scope>
    <source>
        <strain evidence="1 2">BX1</strain>
    </source>
</reference>
<organism evidence="1 2">
    <name type="scientific">Yanshouia hominis</name>
    <dbReference type="NCBI Taxonomy" id="2763673"/>
    <lineage>
        <taxon>Bacteria</taxon>
        <taxon>Bacillati</taxon>
        <taxon>Bacillota</taxon>
        <taxon>Clostridia</taxon>
        <taxon>Eubacteriales</taxon>
        <taxon>Oscillospiraceae</taxon>
        <taxon>Yanshouia</taxon>
    </lineage>
</organism>
<protein>
    <recommendedName>
        <fullName evidence="3">Integrase</fullName>
    </recommendedName>
</protein>
<sequence length="41" mass="4818">MYALQQILGHTSLEMVKRYVHSTHQKTVSKFSEYSPLDHLL</sequence>
<evidence type="ECO:0000313" key="1">
    <source>
        <dbReference type="EMBL" id="MBC8575522.1"/>
    </source>
</evidence>
<dbReference type="SUPFAM" id="SSF56349">
    <property type="entry name" value="DNA breaking-rejoining enzymes"/>
    <property type="match status" value="1"/>
</dbReference>
<comment type="caution">
    <text evidence="1">The sequence shown here is derived from an EMBL/GenBank/DDBJ whole genome shotgun (WGS) entry which is preliminary data.</text>
</comment>
<proteinExistence type="predicted"/>
<evidence type="ECO:0008006" key="3">
    <source>
        <dbReference type="Google" id="ProtNLM"/>
    </source>
</evidence>
<name>A0ABR7NGJ9_9FIRM</name>